<comment type="caution">
    <text evidence="2">The sequence shown here is derived from an EMBL/GenBank/DDBJ whole genome shotgun (WGS) entry which is preliminary data.</text>
</comment>
<gene>
    <name evidence="2" type="primary">gb06249</name>
    <name evidence="2" type="ORF">PR202_gb06249</name>
</gene>
<dbReference type="InterPro" id="IPR040299">
    <property type="entry name" value="RF2K-like"/>
</dbReference>
<dbReference type="GO" id="GO:0009507">
    <property type="term" value="C:chloroplast"/>
    <property type="evidence" value="ECO:0007669"/>
    <property type="project" value="TreeGrafter"/>
</dbReference>
<proteinExistence type="predicted"/>
<dbReference type="GO" id="GO:0010027">
    <property type="term" value="P:thylakoid membrane organization"/>
    <property type="evidence" value="ECO:0007669"/>
    <property type="project" value="TreeGrafter"/>
</dbReference>
<keyword evidence="3" id="KW-1185">Reference proteome</keyword>
<dbReference type="AlphaFoldDB" id="A0AAV5E6L6"/>
<dbReference type="PANTHER" id="PTHR34938">
    <property type="entry name" value="PROTEIN FERTILITY RESTORER RF2, MITOCHONDRIAL"/>
    <property type="match status" value="1"/>
</dbReference>
<name>A0AAV5E6L6_ELECO</name>
<protein>
    <submittedName>
        <fullName evidence="2">Uncharacterized protein</fullName>
    </submittedName>
</protein>
<dbReference type="GO" id="GO:0009658">
    <property type="term" value="P:chloroplast organization"/>
    <property type="evidence" value="ECO:0007669"/>
    <property type="project" value="TreeGrafter"/>
</dbReference>
<sequence length="327" mass="36505">MTICVRKVTSEVFGVSRGGKQEAKDTWWWNDEVQRAIKEKKECFKRLHLDKSATNIEGYKIAKRAAKRAVSVAKGQAYDNLYQRLGTKEGEKDIYRMARIREPKTRNINQIKCIKDGVDRLLERRNGPILELDDSFDDNNRRFVRRIQETEIEEALKRMKSGKALGPDARFLTRRLPYFLIHQATGRFLSAGAATCNAQCLRLPPRSLLQARFFCFPLHGEGLPENITCCANQTQTAQRKSFSGPTSPPSGSVKEKVKPRLDDGGVGFPPFRFGGGGGGGGGGGSSSSGGFILFVIVLLLDYLKEFERNLQNGPRRGSDYDNGLAPQ</sequence>
<reference evidence="2" key="2">
    <citation type="submission" date="2021-12" db="EMBL/GenBank/DDBJ databases">
        <title>Resequencing data analysis of finger millet.</title>
        <authorList>
            <person name="Hatakeyama M."/>
            <person name="Aluri S."/>
            <person name="Balachadran M.T."/>
            <person name="Sivarajan S.R."/>
            <person name="Poveda L."/>
            <person name="Shimizu-Inatsugi R."/>
            <person name="Schlapbach R."/>
            <person name="Sreeman S.M."/>
            <person name="Shimizu K.K."/>
        </authorList>
    </citation>
    <scope>NUCLEOTIDE SEQUENCE</scope>
</reference>
<dbReference type="Proteomes" id="UP001054889">
    <property type="component" value="Unassembled WGS sequence"/>
</dbReference>
<dbReference type="PANTHER" id="PTHR34938:SF3">
    <property type="entry name" value="PROTEIN YELLOW LEAF 1, CHOLOROPLASTIC"/>
    <property type="match status" value="1"/>
</dbReference>
<evidence type="ECO:0000313" key="2">
    <source>
        <dbReference type="EMBL" id="GJN19019.1"/>
    </source>
</evidence>
<feature type="compositionally biased region" description="Low complexity" evidence="1">
    <location>
        <begin position="241"/>
        <end position="252"/>
    </location>
</feature>
<feature type="region of interest" description="Disordered" evidence="1">
    <location>
        <begin position="239"/>
        <end position="259"/>
    </location>
</feature>
<reference evidence="2" key="1">
    <citation type="journal article" date="2018" name="DNA Res.">
        <title>Multiple hybrid de novo genome assembly of finger millet, an orphan allotetraploid crop.</title>
        <authorList>
            <person name="Hatakeyama M."/>
            <person name="Aluri S."/>
            <person name="Balachadran M.T."/>
            <person name="Sivarajan S.R."/>
            <person name="Patrignani A."/>
            <person name="Gruter S."/>
            <person name="Poveda L."/>
            <person name="Shimizu-Inatsugi R."/>
            <person name="Baeten J."/>
            <person name="Francoijs K.J."/>
            <person name="Nataraja K.N."/>
            <person name="Reddy Y.A.N."/>
            <person name="Phadnis S."/>
            <person name="Ravikumar R.L."/>
            <person name="Schlapbach R."/>
            <person name="Sreeman S.M."/>
            <person name="Shimizu K.K."/>
        </authorList>
    </citation>
    <scope>NUCLEOTIDE SEQUENCE</scope>
</reference>
<accession>A0AAV5E6L6</accession>
<dbReference type="EMBL" id="BQKI01000074">
    <property type="protein sequence ID" value="GJN19019.1"/>
    <property type="molecule type" value="Genomic_DNA"/>
</dbReference>
<evidence type="ECO:0000313" key="3">
    <source>
        <dbReference type="Proteomes" id="UP001054889"/>
    </source>
</evidence>
<organism evidence="2 3">
    <name type="scientific">Eleusine coracana subsp. coracana</name>
    <dbReference type="NCBI Taxonomy" id="191504"/>
    <lineage>
        <taxon>Eukaryota</taxon>
        <taxon>Viridiplantae</taxon>
        <taxon>Streptophyta</taxon>
        <taxon>Embryophyta</taxon>
        <taxon>Tracheophyta</taxon>
        <taxon>Spermatophyta</taxon>
        <taxon>Magnoliopsida</taxon>
        <taxon>Liliopsida</taxon>
        <taxon>Poales</taxon>
        <taxon>Poaceae</taxon>
        <taxon>PACMAD clade</taxon>
        <taxon>Chloridoideae</taxon>
        <taxon>Cynodonteae</taxon>
        <taxon>Eleusininae</taxon>
        <taxon>Eleusine</taxon>
    </lineage>
</organism>
<evidence type="ECO:0000256" key="1">
    <source>
        <dbReference type="SAM" id="MobiDB-lite"/>
    </source>
</evidence>